<dbReference type="Proteomes" id="UP000193560">
    <property type="component" value="Unassembled WGS sequence"/>
</dbReference>
<evidence type="ECO:0000313" key="3">
    <source>
        <dbReference type="EMBL" id="ORZ17716.1"/>
    </source>
</evidence>
<protein>
    <recommendedName>
        <fullName evidence="2">F-box domain-containing protein</fullName>
    </recommendedName>
</protein>
<reference evidence="3 4" key="1">
    <citation type="submission" date="2016-07" db="EMBL/GenBank/DDBJ databases">
        <title>Pervasive Adenine N6-methylation of Active Genes in Fungi.</title>
        <authorList>
            <consortium name="DOE Joint Genome Institute"/>
            <person name="Mondo S.J."/>
            <person name="Dannebaum R.O."/>
            <person name="Kuo R.C."/>
            <person name="Labutti K."/>
            <person name="Haridas S."/>
            <person name="Kuo A."/>
            <person name="Salamov A."/>
            <person name="Ahrendt S.R."/>
            <person name="Lipzen A."/>
            <person name="Sullivan W."/>
            <person name="Andreopoulos W.B."/>
            <person name="Clum A."/>
            <person name="Lindquist E."/>
            <person name="Daum C."/>
            <person name="Ramamoorthy G.K."/>
            <person name="Gryganskyi A."/>
            <person name="Culley D."/>
            <person name="Magnuson J.K."/>
            <person name="James T.Y."/>
            <person name="O'Malley M.A."/>
            <person name="Stajich J.E."/>
            <person name="Spatafora J.W."/>
            <person name="Visel A."/>
            <person name="Grigoriev I.V."/>
        </authorList>
    </citation>
    <scope>NUCLEOTIDE SEQUENCE [LARGE SCALE GENOMIC DNA]</scope>
    <source>
        <strain evidence="3 4">NRRL 1336</strain>
    </source>
</reference>
<dbReference type="Pfam" id="PF00646">
    <property type="entry name" value="F-box"/>
    <property type="match status" value="1"/>
</dbReference>
<dbReference type="PROSITE" id="PS50181">
    <property type="entry name" value="FBOX"/>
    <property type="match status" value="1"/>
</dbReference>
<feature type="region of interest" description="Disordered" evidence="1">
    <location>
        <begin position="435"/>
        <end position="459"/>
    </location>
</feature>
<dbReference type="InterPro" id="IPR001810">
    <property type="entry name" value="F-box_dom"/>
</dbReference>
<dbReference type="EMBL" id="MCGE01000009">
    <property type="protein sequence ID" value="ORZ17716.1"/>
    <property type="molecule type" value="Genomic_DNA"/>
</dbReference>
<accession>A0A1X2IJI1</accession>
<dbReference type="OrthoDB" id="2322499at2759"/>
<dbReference type="AlphaFoldDB" id="A0A1X2IJI1"/>
<dbReference type="SMART" id="SM00256">
    <property type="entry name" value="FBOX"/>
    <property type="match status" value="1"/>
</dbReference>
<dbReference type="Gene3D" id="1.20.1280.50">
    <property type="match status" value="1"/>
</dbReference>
<evidence type="ECO:0000259" key="2">
    <source>
        <dbReference type="PROSITE" id="PS50181"/>
    </source>
</evidence>
<evidence type="ECO:0000256" key="1">
    <source>
        <dbReference type="SAM" id="MobiDB-lite"/>
    </source>
</evidence>
<organism evidence="3 4">
    <name type="scientific">Absidia repens</name>
    <dbReference type="NCBI Taxonomy" id="90262"/>
    <lineage>
        <taxon>Eukaryota</taxon>
        <taxon>Fungi</taxon>
        <taxon>Fungi incertae sedis</taxon>
        <taxon>Mucoromycota</taxon>
        <taxon>Mucoromycotina</taxon>
        <taxon>Mucoromycetes</taxon>
        <taxon>Mucorales</taxon>
        <taxon>Cunninghamellaceae</taxon>
        <taxon>Absidia</taxon>
    </lineage>
</organism>
<comment type="caution">
    <text evidence="3">The sequence shown here is derived from an EMBL/GenBank/DDBJ whole genome shotgun (WGS) entry which is preliminary data.</text>
</comment>
<keyword evidence="4" id="KW-1185">Reference proteome</keyword>
<proteinExistence type="predicted"/>
<feature type="compositionally biased region" description="Basic and acidic residues" evidence="1">
    <location>
        <begin position="444"/>
        <end position="456"/>
    </location>
</feature>
<dbReference type="SUPFAM" id="SSF81383">
    <property type="entry name" value="F-box domain"/>
    <property type="match status" value="1"/>
</dbReference>
<dbReference type="InterPro" id="IPR036047">
    <property type="entry name" value="F-box-like_dom_sf"/>
</dbReference>
<evidence type="ECO:0000313" key="4">
    <source>
        <dbReference type="Proteomes" id="UP000193560"/>
    </source>
</evidence>
<name>A0A1X2IJI1_9FUNG</name>
<gene>
    <name evidence="3" type="ORF">BCR42DRAFT_412360</name>
</gene>
<feature type="domain" description="F-box" evidence="2">
    <location>
        <begin position="119"/>
        <end position="166"/>
    </location>
</feature>
<sequence>MKKENTSNNSYSSTSFSTPSIPLRWMPRFMCKSSPLTCRQSAPTFSVASITKVHTFGKHKQQQSDIGSSNNINIDKAGEVVFNGRHTHGSRTKLHQTRQRHHFNDTSNQNSHLNNDSVESIWTKLPMELIQDILARLDCITLYQLCLCSSLFRHLLRKTTMLWRTLKVDSSLPPGRQQQTPLELYKLVCFMVTSGIHVHVNSLVLDGCSFLDPALLDTLIRAYPNLIRLSLVHCPQIGCWQILYMLRASIKGNYQLAMLAKQYQPTQERQQQQRHIDDTTDESKILLAALKTTKQPQQQKMTLFTRTGFSDVGFSSSSSTRDHILGLTNHHHHRHQTHTTDNGNGSSPAEALLPCLKHLTRLDMEGAFPSERSYKSHTHEMYCFGEIKKALLQLGQHQDGDENMAPIYQQLSEAHYALYQFWLLLRSHMLRWDDSGQETNDNEQQQRDHPRGRQWQDFRPPWLPDTLVQFIQITEQDHPSSSVKIDLAPCPLCHRNVAPPPCQRRSLCYACQAPTPMVCAQCRCHSCHAVLCPRCHHTHQVRFRQSTQNESLHQQAFAAGTTITPINTNTTQQDTTKIASLLSSWRTLHCQQCHLPRRICGQPSCSTQLENSKHHRWTCTSCQQQQQWARQRKVPPRFFKKARHWSHWI</sequence>